<name>A0A978UCV7_ZIZJJ</name>
<dbReference type="CDD" id="cd03784">
    <property type="entry name" value="GT1_Gtf-like"/>
    <property type="match status" value="1"/>
</dbReference>
<dbReference type="Gene3D" id="3.40.50.2000">
    <property type="entry name" value="Glycogen Phosphorylase B"/>
    <property type="match status" value="2"/>
</dbReference>
<keyword evidence="2" id="KW-0328">Glycosyltransferase</keyword>
<dbReference type="InterPro" id="IPR002213">
    <property type="entry name" value="UDP_glucos_trans"/>
</dbReference>
<evidence type="ECO:0000313" key="5">
    <source>
        <dbReference type="Proteomes" id="UP000813462"/>
    </source>
</evidence>
<dbReference type="SUPFAM" id="SSF53756">
    <property type="entry name" value="UDP-Glycosyltransferase/glycogen phosphorylase"/>
    <property type="match status" value="1"/>
</dbReference>
<dbReference type="Proteomes" id="UP000813462">
    <property type="component" value="Unassembled WGS sequence"/>
</dbReference>
<evidence type="ECO:0008006" key="6">
    <source>
        <dbReference type="Google" id="ProtNLM"/>
    </source>
</evidence>
<protein>
    <recommendedName>
        <fullName evidence="6">UDP-glycosyltransferase 79B6-like</fullName>
    </recommendedName>
</protein>
<evidence type="ECO:0000313" key="4">
    <source>
        <dbReference type="EMBL" id="KAH7512600.1"/>
    </source>
</evidence>
<dbReference type="AlphaFoldDB" id="A0A978UCV7"/>
<dbReference type="OrthoDB" id="5835829at2759"/>
<dbReference type="FunFam" id="3.40.50.2000:FF:000037">
    <property type="entry name" value="Glycosyltransferase"/>
    <property type="match status" value="1"/>
</dbReference>
<reference evidence="4" key="1">
    <citation type="journal article" date="2021" name="Front. Plant Sci.">
        <title>Chromosome-Scale Genome Assembly for Chinese Sour Jujube and Insights Into Its Genome Evolution and Domestication Signature.</title>
        <authorList>
            <person name="Shen L.-Y."/>
            <person name="Luo H."/>
            <person name="Wang X.-L."/>
            <person name="Wang X.-M."/>
            <person name="Qiu X.-J."/>
            <person name="Liu H."/>
            <person name="Zhou S.-S."/>
            <person name="Jia K.-H."/>
            <person name="Nie S."/>
            <person name="Bao Y.-T."/>
            <person name="Zhang R.-G."/>
            <person name="Yun Q.-Z."/>
            <person name="Chai Y.-H."/>
            <person name="Lu J.-Y."/>
            <person name="Li Y."/>
            <person name="Zhao S.-W."/>
            <person name="Mao J.-F."/>
            <person name="Jia S.-G."/>
            <person name="Mao Y.-M."/>
        </authorList>
    </citation>
    <scope>NUCLEOTIDE SEQUENCE</scope>
    <source>
        <strain evidence="4">AT0</strain>
        <tissue evidence="4">Leaf</tissue>
    </source>
</reference>
<organism evidence="4 5">
    <name type="scientific">Ziziphus jujuba var. spinosa</name>
    <dbReference type="NCBI Taxonomy" id="714518"/>
    <lineage>
        <taxon>Eukaryota</taxon>
        <taxon>Viridiplantae</taxon>
        <taxon>Streptophyta</taxon>
        <taxon>Embryophyta</taxon>
        <taxon>Tracheophyta</taxon>
        <taxon>Spermatophyta</taxon>
        <taxon>Magnoliopsida</taxon>
        <taxon>eudicotyledons</taxon>
        <taxon>Gunneridae</taxon>
        <taxon>Pentapetalae</taxon>
        <taxon>rosids</taxon>
        <taxon>fabids</taxon>
        <taxon>Rosales</taxon>
        <taxon>Rhamnaceae</taxon>
        <taxon>Paliureae</taxon>
        <taxon>Ziziphus</taxon>
    </lineage>
</organism>
<dbReference type="Pfam" id="PF00201">
    <property type="entry name" value="UDPGT"/>
    <property type="match status" value="1"/>
</dbReference>
<accession>A0A978UCV7</accession>
<sequence>MAKFEVAMVPWLAIGHITPFIHIANELAGRGHRISILLPNNTALRLQHLILHPNLINIHTIILADIEGLPIGAETASDMPEDPMGHPLAVAIDLTRAQVEEHLSKTKPHFVFHDLVHWIPDITKQLGLISVCFHVISAASLAMPLVLQRIVPEITTLTQEDLSKLPNDFPASFINQLRGYDRYEFVHSLLHISRSPGVGIASFYDRIFISMKNCDVLSIRTCRELEDGFCDFIGNHYGKPLLLTGSVLPELVITPLEDRWANWLGGFEADTVVFCAFGSQLVLEKDQFQELVLGFELTGLPFFIALKPPIGCQTIEEALPEGFEERVRGRGVVHGGWVQQPQILSHPSVGCFVNHCGFGSMWESLMSDKQVVLVPHLGDQVINTNLLVEELKVAVKVEREDKGWFTKESLSKAIKSVMNRDSEVGILVKKNHVRLKEVLGKPGFTSGYIDKFVLGLHEIVNQK</sequence>
<dbReference type="GO" id="GO:0035251">
    <property type="term" value="F:UDP-glucosyltransferase activity"/>
    <property type="evidence" value="ECO:0007669"/>
    <property type="project" value="InterPro"/>
</dbReference>
<dbReference type="EMBL" id="JAEACU010000012">
    <property type="protein sequence ID" value="KAH7512600.1"/>
    <property type="molecule type" value="Genomic_DNA"/>
</dbReference>
<evidence type="ECO:0000256" key="3">
    <source>
        <dbReference type="ARBA" id="ARBA00022679"/>
    </source>
</evidence>
<dbReference type="PANTHER" id="PTHR48049">
    <property type="entry name" value="GLYCOSYLTRANSFERASE"/>
    <property type="match status" value="1"/>
</dbReference>
<dbReference type="SMR" id="A0A978UCV7"/>
<gene>
    <name evidence="4" type="ORF">FEM48_Zijuj12G0107900</name>
</gene>
<proteinExistence type="inferred from homology"/>
<evidence type="ECO:0000256" key="2">
    <source>
        <dbReference type="ARBA" id="ARBA00022676"/>
    </source>
</evidence>
<keyword evidence="3" id="KW-0808">Transferase</keyword>
<comment type="caution">
    <text evidence="4">The sequence shown here is derived from an EMBL/GenBank/DDBJ whole genome shotgun (WGS) entry which is preliminary data.</text>
</comment>
<comment type="similarity">
    <text evidence="1">Belongs to the UDP-glycosyltransferase family.</text>
</comment>
<evidence type="ECO:0000256" key="1">
    <source>
        <dbReference type="ARBA" id="ARBA00009995"/>
    </source>
</evidence>
<dbReference type="PANTHER" id="PTHR48049:SF91">
    <property type="entry name" value="UDP-GLYCOSYLTRANSFERASE 79B7-RELATED"/>
    <property type="match status" value="1"/>
</dbReference>
<dbReference type="InterPro" id="IPR050481">
    <property type="entry name" value="UDP-glycosyltransf_plant"/>
</dbReference>